<accession>A0A7J7IWS1</accession>
<proteinExistence type="inferred from homology"/>
<name>A0A7J7IWS1_BUGNE</name>
<dbReference type="Proteomes" id="UP000593567">
    <property type="component" value="Unassembled WGS sequence"/>
</dbReference>
<dbReference type="OrthoDB" id="6285588at2759"/>
<evidence type="ECO:0000256" key="1">
    <source>
        <dbReference type="ARBA" id="ARBA00044953"/>
    </source>
</evidence>
<keyword evidence="5" id="KW-1185">Reference proteome</keyword>
<evidence type="ECO:0000313" key="5">
    <source>
        <dbReference type="Proteomes" id="UP000593567"/>
    </source>
</evidence>
<feature type="transmembrane region" description="Helical" evidence="2">
    <location>
        <begin position="20"/>
        <end position="38"/>
    </location>
</feature>
<protein>
    <submittedName>
        <fullName evidence="4">FAM151B</fullName>
    </submittedName>
</protein>
<evidence type="ECO:0000259" key="3">
    <source>
        <dbReference type="Pfam" id="PF10223"/>
    </source>
</evidence>
<dbReference type="PANTHER" id="PTHR21184">
    <property type="entry name" value="MENORIN (DENDRITIC BRANCHING PROTEIN)"/>
    <property type="match status" value="1"/>
</dbReference>
<gene>
    <name evidence="4" type="ORF">EB796_023678</name>
</gene>
<reference evidence="4" key="1">
    <citation type="submission" date="2020-06" db="EMBL/GenBank/DDBJ databases">
        <title>Draft genome of Bugula neritina, a colonial animal packing powerful symbionts and potential medicines.</title>
        <authorList>
            <person name="Rayko M."/>
        </authorList>
    </citation>
    <scope>NUCLEOTIDE SEQUENCE [LARGE SCALE GENOMIC DNA]</scope>
    <source>
        <strain evidence="4">Kwan_BN1</strain>
    </source>
</reference>
<comment type="similarity">
    <text evidence="1">Belongs to the menorin family.</text>
</comment>
<feature type="domain" description="Menorin-like" evidence="3">
    <location>
        <begin position="66"/>
        <end position="299"/>
    </location>
</feature>
<organism evidence="4 5">
    <name type="scientific">Bugula neritina</name>
    <name type="common">Brown bryozoan</name>
    <name type="synonym">Sertularia neritina</name>
    <dbReference type="NCBI Taxonomy" id="10212"/>
    <lineage>
        <taxon>Eukaryota</taxon>
        <taxon>Metazoa</taxon>
        <taxon>Spiralia</taxon>
        <taxon>Lophotrochozoa</taxon>
        <taxon>Bryozoa</taxon>
        <taxon>Gymnolaemata</taxon>
        <taxon>Cheilostomatida</taxon>
        <taxon>Flustrina</taxon>
        <taxon>Buguloidea</taxon>
        <taxon>Bugulidae</taxon>
        <taxon>Bugula</taxon>
    </lineage>
</organism>
<dbReference type="InterPro" id="IPR019356">
    <property type="entry name" value="Menorin_dom"/>
</dbReference>
<evidence type="ECO:0000256" key="2">
    <source>
        <dbReference type="SAM" id="Phobius"/>
    </source>
</evidence>
<dbReference type="AlphaFoldDB" id="A0A7J7IWS1"/>
<keyword evidence="2" id="KW-0812">Transmembrane</keyword>
<keyword evidence="2" id="KW-0472">Membrane</keyword>
<dbReference type="PANTHER" id="PTHR21184:SF6">
    <property type="entry name" value="CONSERVED PLASMA MEMBRANE PROTEIN"/>
    <property type="match status" value="1"/>
</dbReference>
<dbReference type="Pfam" id="PF10223">
    <property type="entry name" value="Menorin_N"/>
    <property type="match status" value="1"/>
</dbReference>
<dbReference type="EMBL" id="VXIV02003347">
    <property type="protein sequence ID" value="KAF6017997.1"/>
    <property type="molecule type" value="Genomic_DNA"/>
</dbReference>
<dbReference type="GO" id="GO:0005615">
    <property type="term" value="C:extracellular space"/>
    <property type="evidence" value="ECO:0007669"/>
    <property type="project" value="TreeGrafter"/>
</dbReference>
<comment type="caution">
    <text evidence="4">The sequence shown here is derived from an EMBL/GenBank/DDBJ whole genome shotgun (WGS) entry which is preliminary data.</text>
</comment>
<keyword evidence="2" id="KW-1133">Transmembrane helix</keyword>
<evidence type="ECO:0000313" key="4">
    <source>
        <dbReference type="EMBL" id="KAF6017997.1"/>
    </source>
</evidence>
<sequence length="516" mass="58802">MFSKRYPTMKHRIAVYFRKCNLKITLSLVVIFFLYKWMNKLPRMPDAPVVSEVDAMDFFDNKLKGDGLNFTWAHATNSLEQLHNAQKAKVYGIEADVIFKNEGTSYQEQLPIMAHPPKLRSDLTLQMFLHETILGESLIKLDFKTLLSVGLSLQIINEVADNIKVPVWLNADILQGPGDAPPPSTPASSFINKLSSGFHFCTISLGWTTNTRHPVPYTWSNVYEMYTTIMSTGISKRKLTFPVAAAMLKNSIIQLKWLCEHFDSTLTVWQSSEDDHVDISELVYLRSKFPKDKIYYDLMPITMEKFRHVANNFDMLTQAHRTREEYSVDTTKWVLKVSNLHSSDLKVGEDVVWLSGPEAQLKSFRRVTTSKHMLIRGAVSFIAKNFAEQSYKSSLQIFVFGEDHLDNHPSGIRCSIDNSGRMIIASDHVEGSSLYLDKDAGASRSSCYHFELRISGYTVEFSASAPKFDCNVMQELHRPQSIKTELDSKGLLDPFYLIMRNGRSEGYAILEQLKIT</sequence>